<dbReference type="EMBL" id="AVQI01000050">
    <property type="protein sequence ID" value="ERK02683.1"/>
    <property type="molecule type" value="Genomic_DNA"/>
</dbReference>
<gene>
    <name evidence="2" type="ORF">HMPREF0860_0081</name>
    <name evidence="1" type="ORF">HMPREF1325_2329</name>
</gene>
<comment type="caution">
    <text evidence="1">The sequence shown here is derived from an EMBL/GenBank/DDBJ whole genome shotgun (WGS) entry which is preliminary data.</text>
</comment>
<evidence type="ECO:0000313" key="1">
    <source>
        <dbReference type="EMBL" id="ERF61582.1"/>
    </source>
</evidence>
<reference evidence="3 4" key="1">
    <citation type="submission" date="2013-08" db="EMBL/GenBank/DDBJ databases">
        <authorList>
            <person name="Durkin A.S."/>
            <person name="Haft D.R."/>
            <person name="McCorrison J."/>
            <person name="Torralba M."/>
            <person name="Gillis M."/>
            <person name="Haft D.H."/>
            <person name="Methe B."/>
            <person name="Sutton G."/>
            <person name="Nelson K.E."/>
        </authorList>
    </citation>
    <scope>NUCLEOTIDE SEQUENCE [LARGE SCALE GENOMIC DNA]</scope>
    <source>
        <strain evidence="2 4">ATCC 35536</strain>
        <strain evidence="1 3">VPI DR56BR1116</strain>
    </source>
</reference>
<accession>U2LDX2</accession>
<evidence type="ECO:0000313" key="3">
    <source>
        <dbReference type="Proteomes" id="UP000016412"/>
    </source>
</evidence>
<evidence type="ECO:0000313" key="2">
    <source>
        <dbReference type="EMBL" id="ERK02683.1"/>
    </source>
</evidence>
<dbReference type="EMBL" id="AUZJ01000009">
    <property type="protein sequence ID" value="ERF61582.1"/>
    <property type="molecule type" value="Genomic_DNA"/>
</dbReference>
<evidence type="ECO:0000313" key="4">
    <source>
        <dbReference type="Proteomes" id="UP000016646"/>
    </source>
</evidence>
<organism evidence="1 3">
    <name type="scientific">Treponema socranskii subsp. socranskii VPI DR56BR1116 = ATCC 35536</name>
    <dbReference type="NCBI Taxonomy" id="1125725"/>
    <lineage>
        <taxon>Bacteria</taxon>
        <taxon>Pseudomonadati</taxon>
        <taxon>Spirochaetota</taxon>
        <taxon>Spirochaetia</taxon>
        <taxon>Spirochaetales</taxon>
        <taxon>Treponemataceae</taxon>
        <taxon>Treponema</taxon>
    </lineage>
</organism>
<sequence length="180" mass="20397">MKKTIAAALFFFTALFVLVAQNALPLGYGGIRLGMTLDEVKERLKKNGEFGYHGERDVSLLPGENRVLIETDAKARGVSSFLDRCYFQFYKGRLYIMIINVDRERMDHYSIFSALCKKYGNPTSLSPEKSEWKSDTVTMSLERPLAIKYVDTKVFDELNAASLVPLSAAEMTRELFLDSL</sequence>
<dbReference type="eggNOG" id="ENOG5033HN8">
    <property type="taxonomic scope" value="Bacteria"/>
</dbReference>
<dbReference type="RefSeq" id="WP_021329459.1">
    <property type="nucleotide sequence ID" value="NZ_AUZJ01000009.1"/>
</dbReference>
<proteinExistence type="predicted"/>
<dbReference type="OrthoDB" id="307147at2"/>
<dbReference type="Proteomes" id="UP000016646">
    <property type="component" value="Unassembled WGS sequence"/>
</dbReference>
<dbReference type="Proteomes" id="UP000016412">
    <property type="component" value="Unassembled WGS sequence"/>
</dbReference>
<name>U2LDX2_TRESO</name>
<keyword evidence="4" id="KW-1185">Reference proteome</keyword>
<dbReference type="PATRIC" id="fig|1125725.3.peg.393"/>
<protein>
    <submittedName>
        <fullName evidence="1">Uncharacterized protein</fullName>
    </submittedName>
</protein>
<dbReference type="STRING" id="1125725.HMPREF1325_2329"/>
<dbReference type="AlphaFoldDB" id="U2LDX2"/>